<dbReference type="AlphaFoldDB" id="A0A9D1T4S3"/>
<dbReference type="Proteomes" id="UP000823960">
    <property type="component" value="Unassembled WGS sequence"/>
</dbReference>
<dbReference type="EMBL" id="DVOL01000068">
    <property type="protein sequence ID" value="HIV11024.1"/>
    <property type="molecule type" value="Genomic_DNA"/>
</dbReference>
<comment type="caution">
    <text evidence="1">The sequence shown here is derived from an EMBL/GenBank/DDBJ whole genome shotgun (WGS) entry which is preliminary data.</text>
</comment>
<gene>
    <name evidence="1" type="ORF">IAD28_04970</name>
</gene>
<evidence type="ECO:0000313" key="2">
    <source>
        <dbReference type="Proteomes" id="UP000823960"/>
    </source>
</evidence>
<organism evidence="1 2">
    <name type="scientific">Candidatus Faeciplasma avium</name>
    <dbReference type="NCBI Taxonomy" id="2840798"/>
    <lineage>
        <taxon>Bacteria</taxon>
        <taxon>Bacillati</taxon>
        <taxon>Bacillota</taxon>
        <taxon>Clostridia</taxon>
        <taxon>Eubacteriales</taxon>
        <taxon>Oscillospiraceae</taxon>
        <taxon>Oscillospiraceae incertae sedis</taxon>
        <taxon>Candidatus Faeciplasma</taxon>
    </lineage>
</organism>
<accession>A0A9D1T4S3</accession>
<evidence type="ECO:0000313" key="1">
    <source>
        <dbReference type="EMBL" id="HIV11024.1"/>
    </source>
</evidence>
<proteinExistence type="predicted"/>
<sequence>MPRYAEVYESILSARRSGIILAESLSDRLREFAENGDSDGESLLKDCIESLRLMSEELSYGAELMGTVFPEEV</sequence>
<reference evidence="1" key="2">
    <citation type="journal article" date="2021" name="PeerJ">
        <title>Extensive microbial diversity within the chicken gut microbiome revealed by metagenomics and culture.</title>
        <authorList>
            <person name="Gilroy R."/>
            <person name="Ravi A."/>
            <person name="Getino M."/>
            <person name="Pursley I."/>
            <person name="Horton D.L."/>
            <person name="Alikhan N.F."/>
            <person name="Baker D."/>
            <person name="Gharbi K."/>
            <person name="Hall N."/>
            <person name="Watson M."/>
            <person name="Adriaenssens E.M."/>
            <person name="Foster-Nyarko E."/>
            <person name="Jarju S."/>
            <person name="Secka A."/>
            <person name="Antonio M."/>
            <person name="Oren A."/>
            <person name="Chaudhuri R.R."/>
            <person name="La Ragione R."/>
            <person name="Hildebrand F."/>
            <person name="Pallen M.J."/>
        </authorList>
    </citation>
    <scope>NUCLEOTIDE SEQUENCE</scope>
    <source>
        <strain evidence="1">1370</strain>
    </source>
</reference>
<name>A0A9D1T4S3_9FIRM</name>
<protein>
    <submittedName>
        <fullName evidence="1">Uncharacterized protein</fullName>
    </submittedName>
</protein>
<reference evidence="1" key="1">
    <citation type="submission" date="2020-10" db="EMBL/GenBank/DDBJ databases">
        <authorList>
            <person name="Gilroy R."/>
        </authorList>
    </citation>
    <scope>NUCLEOTIDE SEQUENCE</scope>
    <source>
        <strain evidence="1">1370</strain>
    </source>
</reference>